<dbReference type="InterPro" id="IPR003439">
    <property type="entry name" value="ABC_transporter-like_ATP-bd"/>
</dbReference>
<dbReference type="GO" id="GO:0016887">
    <property type="term" value="F:ATP hydrolysis activity"/>
    <property type="evidence" value="ECO:0007669"/>
    <property type="project" value="InterPro"/>
</dbReference>
<keyword evidence="7" id="KW-0653">Protein transport</keyword>
<dbReference type="FunFam" id="3.40.50.300:FF:000016">
    <property type="entry name" value="Oligopeptide ABC transporter ATP-binding component"/>
    <property type="match status" value="1"/>
</dbReference>
<dbReference type="PROSITE" id="PS50893">
    <property type="entry name" value="ABC_TRANSPORTER_2"/>
    <property type="match status" value="1"/>
</dbReference>
<proteinExistence type="inferred from homology"/>
<dbReference type="GO" id="GO:0005524">
    <property type="term" value="F:ATP binding"/>
    <property type="evidence" value="ECO:0007669"/>
    <property type="project" value="UniProtKB-KW"/>
</dbReference>
<comment type="subcellular location">
    <subcellularLocation>
        <location evidence="1">Cell membrane</location>
        <topology evidence="1">Peripheral membrane protein</topology>
    </subcellularLocation>
</comment>
<dbReference type="InterPro" id="IPR050319">
    <property type="entry name" value="ABC_transp_ATP-bind"/>
</dbReference>
<dbReference type="Proteomes" id="UP000253215">
    <property type="component" value="Unassembled WGS sequence"/>
</dbReference>
<dbReference type="Gene3D" id="3.40.50.300">
    <property type="entry name" value="P-loop containing nucleotide triphosphate hydrolases"/>
    <property type="match status" value="1"/>
</dbReference>
<feature type="region of interest" description="Disordered" evidence="8">
    <location>
        <begin position="258"/>
        <end position="282"/>
    </location>
</feature>
<dbReference type="Pfam" id="PF00005">
    <property type="entry name" value="ABC_tran"/>
    <property type="match status" value="1"/>
</dbReference>
<gene>
    <name evidence="10" type="ORF">CAC02_03560</name>
</gene>
<dbReference type="AlphaFoldDB" id="A0A368UEF0"/>
<keyword evidence="3" id="KW-0813">Transport</keyword>
<dbReference type="GO" id="GO:0005886">
    <property type="term" value="C:plasma membrane"/>
    <property type="evidence" value="ECO:0007669"/>
    <property type="project" value="UniProtKB-SubCell"/>
</dbReference>
<sequence>MTENRKKLVELKNVSLTFNEGKKNEVKAIDNISFDIYEGEVFGLVGESGSGKTTVGRAILKLYDINKGEIDFDGETISHLKGKELHEFRKNAQMIFQDPQASLNGRMKIRDIVAEGLDIHKLVNSKEERDQKVQELLALVGLNKDHLTRYPHEFSGGQRQRIGIARALAVEPKFIIADEPISALDVSIQAQVVNLMQKLQREQGLTYLFIAHDLSMVKYISDRIGVMHWGKMLEIGTSDDVYNHPIHPYTKSLLTAIPEPDPESERNRVHKEYDPSAELDGQPREMREITPGHFVLCTEVEAEAYKQEL</sequence>
<dbReference type="GO" id="GO:0055085">
    <property type="term" value="P:transmembrane transport"/>
    <property type="evidence" value="ECO:0007669"/>
    <property type="project" value="UniProtKB-ARBA"/>
</dbReference>
<dbReference type="InterPro" id="IPR003593">
    <property type="entry name" value="AAA+_ATPase"/>
</dbReference>
<protein>
    <submittedName>
        <fullName evidence="10">ABC transporter ATP-binding protein</fullName>
    </submittedName>
</protein>
<dbReference type="PROSITE" id="PS00211">
    <property type="entry name" value="ABC_TRANSPORTER_1"/>
    <property type="match status" value="1"/>
</dbReference>
<dbReference type="GO" id="GO:0015833">
    <property type="term" value="P:peptide transport"/>
    <property type="evidence" value="ECO:0007669"/>
    <property type="project" value="UniProtKB-KW"/>
</dbReference>
<keyword evidence="6" id="KW-0571">Peptide transport</keyword>
<accession>A0A368UEF0</accession>
<evidence type="ECO:0000256" key="8">
    <source>
        <dbReference type="SAM" id="MobiDB-lite"/>
    </source>
</evidence>
<feature type="domain" description="ABC transporter" evidence="9">
    <location>
        <begin position="9"/>
        <end position="254"/>
    </location>
</feature>
<comment type="similarity">
    <text evidence="2">Belongs to the ABC transporter superfamily.</text>
</comment>
<dbReference type="SMART" id="SM00382">
    <property type="entry name" value="AAA"/>
    <property type="match status" value="1"/>
</dbReference>
<keyword evidence="5 10" id="KW-0067">ATP-binding</keyword>
<dbReference type="InterPro" id="IPR017871">
    <property type="entry name" value="ABC_transporter-like_CS"/>
</dbReference>
<dbReference type="GO" id="GO:0015031">
    <property type="term" value="P:protein transport"/>
    <property type="evidence" value="ECO:0007669"/>
    <property type="project" value="UniProtKB-KW"/>
</dbReference>
<evidence type="ECO:0000256" key="2">
    <source>
        <dbReference type="ARBA" id="ARBA00005417"/>
    </source>
</evidence>
<name>A0A368UEF0_9STRE</name>
<evidence type="ECO:0000256" key="5">
    <source>
        <dbReference type="ARBA" id="ARBA00022840"/>
    </source>
</evidence>
<evidence type="ECO:0000256" key="1">
    <source>
        <dbReference type="ARBA" id="ARBA00004202"/>
    </source>
</evidence>
<dbReference type="EMBL" id="NETH01000012">
    <property type="protein sequence ID" value="RCW17300.1"/>
    <property type="molecule type" value="Genomic_DNA"/>
</dbReference>
<dbReference type="SUPFAM" id="SSF52540">
    <property type="entry name" value="P-loop containing nucleoside triphosphate hydrolases"/>
    <property type="match status" value="1"/>
</dbReference>
<dbReference type="Pfam" id="PF08352">
    <property type="entry name" value="oligo_HPY"/>
    <property type="match status" value="1"/>
</dbReference>
<dbReference type="CDD" id="cd03257">
    <property type="entry name" value="ABC_NikE_OppD_transporters"/>
    <property type="match status" value="1"/>
</dbReference>
<evidence type="ECO:0000256" key="6">
    <source>
        <dbReference type="ARBA" id="ARBA00022856"/>
    </source>
</evidence>
<evidence type="ECO:0000256" key="4">
    <source>
        <dbReference type="ARBA" id="ARBA00022741"/>
    </source>
</evidence>
<evidence type="ECO:0000256" key="7">
    <source>
        <dbReference type="ARBA" id="ARBA00022927"/>
    </source>
</evidence>
<dbReference type="InterPro" id="IPR027417">
    <property type="entry name" value="P-loop_NTPase"/>
</dbReference>
<dbReference type="InterPro" id="IPR013563">
    <property type="entry name" value="Oligopep_ABC_C"/>
</dbReference>
<feature type="compositionally biased region" description="Basic and acidic residues" evidence="8">
    <location>
        <begin position="263"/>
        <end position="274"/>
    </location>
</feature>
<comment type="caution">
    <text evidence="10">The sequence shown here is derived from an EMBL/GenBank/DDBJ whole genome shotgun (WGS) entry which is preliminary data.</text>
</comment>
<evidence type="ECO:0000313" key="11">
    <source>
        <dbReference type="Proteomes" id="UP000253215"/>
    </source>
</evidence>
<reference evidence="10 11" key="1">
    <citation type="journal article" date="2018" name="Sci. Rep.">
        <title>Network-guided genomic and metagenomic analysis of the faecal microbiota of the critically endangered kakapo.</title>
        <authorList>
            <person name="Waite D.W."/>
            <person name="Dsouza M."/>
            <person name="Sekiguchi Y."/>
            <person name="Hugenholtz P."/>
            <person name="Taylor M.W."/>
        </authorList>
    </citation>
    <scope>NUCLEOTIDE SEQUENCE [LARGE SCALE GENOMIC DNA]</scope>
    <source>
        <strain evidence="10 11">BI02</strain>
    </source>
</reference>
<evidence type="ECO:0000256" key="3">
    <source>
        <dbReference type="ARBA" id="ARBA00022448"/>
    </source>
</evidence>
<dbReference type="PANTHER" id="PTHR43776">
    <property type="entry name" value="TRANSPORT ATP-BINDING PROTEIN"/>
    <property type="match status" value="1"/>
</dbReference>
<dbReference type="PANTHER" id="PTHR43776:SF7">
    <property type="entry name" value="D,D-DIPEPTIDE TRANSPORT ATP-BINDING PROTEIN DDPF-RELATED"/>
    <property type="match status" value="1"/>
</dbReference>
<evidence type="ECO:0000313" key="10">
    <source>
        <dbReference type="EMBL" id="RCW17300.1"/>
    </source>
</evidence>
<organism evidence="10 11">
    <name type="scientific">Streptococcus gallolyticus</name>
    <dbReference type="NCBI Taxonomy" id="315405"/>
    <lineage>
        <taxon>Bacteria</taxon>
        <taxon>Bacillati</taxon>
        <taxon>Bacillota</taxon>
        <taxon>Bacilli</taxon>
        <taxon>Lactobacillales</taxon>
        <taxon>Streptococcaceae</taxon>
        <taxon>Streptococcus</taxon>
    </lineage>
</organism>
<evidence type="ECO:0000259" key="9">
    <source>
        <dbReference type="PROSITE" id="PS50893"/>
    </source>
</evidence>
<keyword evidence="4" id="KW-0547">Nucleotide-binding</keyword>